<sequence>MKGSAKEIKTSSDNKAFEGYEMISHDIYVCFCDSKSSVRCFDLRSIKICETLTNRLLEGINATLDLMHILTMHIIECYSLEFHIGGK</sequence>
<evidence type="ECO:0000313" key="2">
    <source>
        <dbReference type="Proteomes" id="UP000811246"/>
    </source>
</evidence>
<dbReference type="EMBL" id="CM031838">
    <property type="protein sequence ID" value="KAG6678625.1"/>
    <property type="molecule type" value="Genomic_DNA"/>
</dbReference>
<evidence type="ECO:0000313" key="1">
    <source>
        <dbReference type="EMBL" id="KAG6678626.1"/>
    </source>
</evidence>
<dbReference type="Proteomes" id="UP000811246">
    <property type="component" value="Chromosome 14"/>
</dbReference>
<name>A0A922D969_CARIL</name>
<reference evidence="1" key="1">
    <citation type="submission" date="2021-01" db="EMBL/GenBank/DDBJ databases">
        <authorList>
            <person name="Lovell J.T."/>
            <person name="Bentley N."/>
            <person name="Bhattarai G."/>
            <person name="Jenkins J.W."/>
            <person name="Sreedasyam A."/>
            <person name="Alarcon Y."/>
            <person name="Bock C."/>
            <person name="Boston L."/>
            <person name="Carlson J."/>
            <person name="Cervantes K."/>
            <person name="Clermont K."/>
            <person name="Krom N."/>
            <person name="Kubenka K."/>
            <person name="Mamidi S."/>
            <person name="Mattison C."/>
            <person name="Monteros M."/>
            <person name="Pisani C."/>
            <person name="Plott C."/>
            <person name="Rajasekar S."/>
            <person name="Rhein H.S."/>
            <person name="Rohla C."/>
            <person name="Song M."/>
            <person name="Hilaire R.S."/>
            <person name="Shu S."/>
            <person name="Wells L."/>
            <person name="Wang X."/>
            <person name="Webber J."/>
            <person name="Heerema R.J."/>
            <person name="Klein P."/>
            <person name="Conner P."/>
            <person name="Grauke L."/>
            <person name="Grimwood J."/>
            <person name="Schmutz J."/>
            <person name="Randall J.J."/>
        </authorList>
    </citation>
    <scope>NUCLEOTIDE SEQUENCE</scope>
    <source>
        <tissue evidence="1">Leaf</tissue>
    </source>
</reference>
<comment type="caution">
    <text evidence="1">The sequence shown here is derived from an EMBL/GenBank/DDBJ whole genome shotgun (WGS) entry which is preliminary data.</text>
</comment>
<dbReference type="AlphaFoldDB" id="A0A922D969"/>
<accession>A0A922D969</accession>
<organism evidence="1 2">
    <name type="scientific">Carya illinoinensis</name>
    <name type="common">Pecan</name>
    <dbReference type="NCBI Taxonomy" id="32201"/>
    <lineage>
        <taxon>Eukaryota</taxon>
        <taxon>Viridiplantae</taxon>
        <taxon>Streptophyta</taxon>
        <taxon>Embryophyta</taxon>
        <taxon>Tracheophyta</taxon>
        <taxon>Spermatophyta</taxon>
        <taxon>Magnoliopsida</taxon>
        <taxon>eudicotyledons</taxon>
        <taxon>Gunneridae</taxon>
        <taxon>Pentapetalae</taxon>
        <taxon>rosids</taxon>
        <taxon>fabids</taxon>
        <taxon>Fagales</taxon>
        <taxon>Juglandaceae</taxon>
        <taxon>Carya</taxon>
    </lineage>
</organism>
<protein>
    <submittedName>
        <fullName evidence="1">Uncharacterized protein</fullName>
    </submittedName>
</protein>
<gene>
    <name evidence="1" type="ORF">I3842_14G090300</name>
</gene>
<dbReference type="EMBL" id="CM031838">
    <property type="protein sequence ID" value="KAG6678626.1"/>
    <property type="molecule type" value="Genomic_DNA"/>
</dbReference>
<proteinExistence type="predicted"/>